<evidence type="ECO:0000256" key="1">
    <source>
        <dbReference type="SAM" id="MobiDB-lite"/>
    </source>
</evidence>
<keyword evidence="3" id="KW-1185">Reference proteome</keyword>
<evidence type="ECO:0000313" key="2">
    <source>
        <dbReference type="EMBL" id="KAK9681391.1"/>
    </source>
</evidence>
<dbReference type="AlphaFoldDB" id="A0AAW1HYI0"/>
<feature type="region of interest" description="Disordered" evidence="1">
    <location>
        <begin position="1"/>
        <end position="28"/>
    </location>
</feature>
<proteinExistence type="predicted"/>
<sequence>MVSVGALSDGGGSVATPSPQAGGQEYNEERELPNGGVKWRFVEMVKEGYLVLLELLIDAIYRSSSQQETPMIILIASSYIPSFYKVYIKKVVVTQKMLCKYIVEAACVLHNFILLQNSAADAYNIDDINNATTDENVMEGPEEEEGIVENKRANLANMCIRY</sequence>
<name>A0AAW1HYI0_POPJA</name>
<dbReference type="EMBL" id="JASPKY010000817">
    <property type="protein sequence ID" value="KAK9681391.1"/>
    <property type="molecule type" value="Genomic_DNA"/>
</dbReference>
<reference evidence="2 3" key="1">
    <citation type="journal article" date="2024" name="BMC Genomics">
        <title>De novo assembly and annotation of Popillia japonica's genome with initial clues to its potential as an invasive pest.</title>
        <authorList>
            <person name="Cucini C."/>
            <person name="Boschi S."/>
            <person name="Funari R."/>
            <person name="Cardaioli E."/>
            <person name="Iannotti N."/>
            <person name="Marturano G."/>
            <person name="Paoli F."/>
            <person name="Bruttini M."/>
            <person name="Carapelli A."/>
            <person name="Frati F."/>
            <person name="Nardi F."/>
        </authorList>
    </citation>
    <scope>NUCLEOTIDE SEQUENCE [LARGE SCALE GENOMIC DNA]</scope>
    <source>
        <strain evidence="2">DMR45628</strain>
    </source>
</reference>
<organism evidence="2 3">
    <name type="scientific">Popillia japonica</name>
    <name type="common">Japanese beetle</name>
    <dbReference type="NCBI Taxonomy" id="7064"/>
    <lineage>
        <taxon>Eukaryota</taxon>
        <taxon>Metazoa</taxon>
        <taxon>Ecdysozoa</taxon>
        <taxon>Arthropoda</taxon>
        <taxon>Hexapoda</taxon>
        <taxon>Insecta</taxon>
        <taxon>Pterygota</taxon>
        <taxon>Neoptera</taxon>
        <taxon>Endopterygota</taxon>
        <taxon>Coleoptera</taxon>
        <taxon>Polyphaga</taxon>
        <taxon>Scarabaeiformia</taxon>
        <taxon>Scarabaeidae</taxon>
        <taxon>Rutelinae</taxon>
        <taxon>Popillia</taxon>
    </lineage>
</organism>
<comment type="caution">
    <text evidence="2">The sequence shown here is derived from an EMBL/GenBank/DDBJ whole genome shotgun (WGS) entry which is preliminary data.</text>
</comment>
<gene>
    <name evidence="2" type="ORF">QE152_g38346</name>
</gene>
<evidence type="ECO:0000313" key="3">
    <source>
        <dbReference type="Proteomes" id="UP001458880"/>
    </source>
</evidence>
<protein>
    <submittedName>
        <fullName evidence="2">Uncharacterized protein</fullName>
    </submittedName>
</protein>
<accession>A0AAW1HYI0</accession>
<dbReference type="Proteomes" id="UP001458880">
    <property type="component" value="Unassembled WGS sequence"/>
</dbReference>